<dbReference type="PROSITE" id="PS00039">
    <property type="entry name" value="DEAD_ATP_HELICASE"/>
    <property type="match status" value="1"/>
</dbReference>
<evidence type="ECO:0000256" key="1">
    <source>
        <dbReference type="ARBA" id="ARBA00012552"/>
    </source>
</evidence>
<dbReference type="EC" id="3.6.4.13" evidence="1"/>
<dbReference type="Gene3D" id="3.40.50.300">
    <property type="entry name" value="P-loop containing nucleotide triphosphate hydrolases"/>
    <property type="match status" value="2"/>
</dbReference>
<dbReference type="PANTHER" id="PTHR47958">
    <property type="entry name" value="ATP-DEPENDENT RNA HELICASE DBP3"/>
    <property type="match status" value="1"/>
</dbReference>
<dbReference type="InterPro" id="IPR014001">
    <property type="entry name" value="Helicase_ATP-bd"/>
</dbReference>
<keyword evidence="3 8" id="KW-0378">Hydrolase</keyword>
<keyword evidence="2 8" id="KW-0547">Nucleotide-binding</keyword>
<evidence type="ECO:0000313" key="13">
    <source>
        <dbReference type="Proteomes" id="UP000663868"/>
    </source>
</evidence>
<evidence type="ECO:0000259" key="9">
    <source>
        <dbReference type="PROSITE" id="PS51192"/>
    </source>
</evidence>
<evidence type="ECO:0000256" key="2">
    <source>
        <dbReference type="ARBA" id="ARBA00022741"/>
    </source>
</evidence>
<dbReference type="InterPro" id="IPR027417">
    <property type="entry name" value="P-loop_NTPase"/>
</dbReference>
<dbReference type="GO" id="GO:0016787">
    <property type="term" value="F:hydrolase activity"/>
    <property type="evidence" value="ECO:0007669"/>
    <property type="project" value="UniProtKB-KW"/>
</dbReference>
<dbReference type="InterPro" id="IPR014014">
    <property type="entry name" value="RNA_helicase_DEAD_Q_motif"/>
</dbReference>
<reference evidence="12" key="1">
    <citation type="submission" date="2021-02" db="EMBL/GenBank/DDBJ databases">
        <authorList>
            <person name="Nowell W R."/>
        </authorList>
    </citation>
    <scope>NUCLEOTIDE SEQUENCE</scope>
</reference>
<dbReference type="InterPro" id="IPR001650">
    <property type="entry name" value="Helicase_C-like"/>
</dbReference>
<dbReference type="GO" id="GO:0003724">
    <property type="term" value="F:RNA helicase activity"/>
    <property type="evidence" value="ECO:0007669"/>
    <property type="project" value="UniProtKB-EC"/>
</dbReference>
<accession>A0A819PRU5</accession>
<dbReference type="GO" id="GO:0003676">
    <property type="term" value="F:nucleic acid binding"/>
    <property type="evidence" value="ECO:0007669"/>
    <property type="project" value="InterPro"/>
</dbReference>
<evidence type="ECO:0000256" key="8">
    <source>
        <dbReference type="RuleBase" id="RU000492"/>
    </source>
</evidence>
<evidence type="ECO:0000256" key="3">
    <source>
        <dbReference type="ARBA" id="ARBA00022801"/>
    </source>
</evidence>
<evidence type="ECO:0000256" key="6">
    <source>
        <dbReference type="ARBA" id="ARBA00047984"/>
    </source>
</evidence>
<feature type="domain" description="DEAD-box RNA helicase Q" evidence="11">
    <location>
        <begin position="92"/>
        <end position="120"/>
    </location>
</feature>
<dbReference type="SMART" id="SM00487">
    <property type="entry name" value="DEXDc"/>
    <property type="match status" value="1"/>
</dbReference>
<comment type="similarity">
    <text evidence="8">Belongs to the DEAD box helicase family.</text>
</comment>
<organism evidence="12 13">
    <name type="scientific">Adineta steineri</name>
    <dbReference type="NCBI Taxonomy" id="433720"/>
    <lineage>
        <taxon>Eukaryota</taxon>
        <taxon>Metazoa</taxon>
        <taxon>Spiralia</taxon>
        <taxon>Gnathifera</taxon>
        <taxon>Rotifera</taxon>
        <taxon>Eurotatoria</taxon>
        <taxon>Bdelloidea</taxon>
        <taxon>Adinetida</taxon>
        <taxon>Adinetidae</taxon>
        <taxon>Adineta</taxon>
    </lineage>
</organism>
<gene>
    <name evidence="12" type="ORF">KXQ929_LOCUS29148</name>
</gene>
<dbReference type="SMART" id="SM00490">
    <property type="entry name" value="HELICc"/>
    <property type="match status" value="1"/>
</dbReference>
<protein>
    <recommendedName>
        <fullName evidence="1">RNA helicase</fullName>
        <ecNumber evidence="1">3.6.4.13</ecNumber>
    </recommendedName>
</protein>
<feature type="domain" description="Helicase ATP-binding" evidence="9">
    <location>
        <begin position="123"/>
        <end position="298"/>
    </location>
</feature>
<dbReference type="PROSITE" id="PS51192">
    <property type="entry name" value="HELICASE_ATP_BIND_1"/>
    <property type="match status" value="1"/>
</dbReference>
<dbReference type="SUPFAM" id="SSF52540">
    <property type="entry name" value="P-loop containing nucleoside triphosphate hydrolases"/>
    <property type="match status" value="1"/>
</dbReference>
<dbReference type="GO" id="GO:0005524">
    <property type="term" value="F:ATP binding"/>
    <property type="evidence" value="ECO:0007669"/>
    <property type="project" value="UniProtKB-KW"/>
</dbReference>
<evidence type="ECO:0000313" key="12">
    <source>
        <dbReference type="EMBL" id="CAF4012222.1"/>
    </source>
</evidence>
<comment type="caution">
    <text evidence="12">The sequence shown here is derived from an EMBL/GenBank/DDBJ whole genome shotgun (WGS) entry which is preliminary data.</text>
</comment>
<feature type="short sequence motif" description="Q motif" evidence="7">
    <location>
        <begin position="92"/>
        <end position="120"/>
    </location>
</feature>
<dbReference type="EMBL" id="CAJOBB010002976">
    <property type="protein sequence ID" value="CAF4012222.1"/>
    <property type="molecule type" value="Genomic_DNA"/>
</dbReference>
<dbReference type="Pfam" id="PF00271">
    <property type="entry name" value="Helicase_C"/>
    <property type="match status" value="1"/>
</dbReference>
<dbReference type="Pfam" id="PF00270">
    <property type="entry name" value="DEAD"/>
    <property type="match status" value="1"/>
</dbReference>
<proteinExistence type="inferred from homology"/>
<dbReference type="PROSITE" id="PS51194">
    <property type="entry name" value="HELICASE_CTER"/>
    <property type="match status" value="1"/>
</dbReference>
<evidence type="ECO:0000256" key="5">
    <source>
        <dbReference type="ARBA" id="ARBA00022840"/>
    </source>
</evidence>
<sequence>MTLNYNAIPFEMNQYQPYMNSNYGYDHYQRQSNDGIILTTPKPDWNQLILSNFEKNFYIESPIVQHRSMEDIQQFLSNHQITIDGNAPRPVCNFNEINFPDPVMETIIQCGFQKPTVIQSCSWPILLSGHDLIGIASTGSGKTLAFILPAIIHASHQEFVKPGDGPIVLVMAPTRELVQQIYTVAHQFGRLAQCRTTVIFGGAAKEPQRNSLLAGVEVVIGTPGRLLDFIEEGVLKLDRITYLVLDEADRMLDMGFEPQIRQICERIRSDRQTSMFSATWPKEVRQLANKFLSTNRIHITIGNVSLAANPSICQIIEVCTESQKENRFLQLLREVMALRDAKTLVFCQTKKRVDEIYRTTKQLGFPVLCIHGDKQQSQRDFTMGEFRRRRKIILIATDVAARGLDIQDIQFVINIDFPNQTEDYVHRIGRTARSTESVGTSYTFFTSDNAKQAPSLVRVLQEAGQKVNQDLMDIAEDQLYASGSKHGSKNRIYNNNQQRIPLQQHQQPQQQQQQQQQPTNTLQSYRKYLILILYRNLSKSISLAIYQPVQYIPSFTQPVNYIPSLIYN</sequence>
<evidence type="ECO:0000256" key="7">
    <source>
        <dbReference type="PROSITE-ProRule" id="PRU00552"/>
    </source>
</evidence>
<feature type="domain" description="Helicase C-terminal" evidence="10">
    <location>
        <begin position="330"/>
        <end position="475"/>
    </location>
</feature>
<evidence type="ECO:0000256" key="4">
    <source>
        <dbReference type="ARBA" id="ARBA00022806"/>
    </source>
</evidence>
<dbReference type="Proteomes" id="UP000663868">
    <property type="component" value="Unassembled WGS sequence"/>
</dbReference>
<keyword evidence="5 8" id="KW-0067">ATP-binding</keyword>
<dbReference type="AlphaFoldDB" id="A0A819PRU5"/>
<name>A0A819PRU5_9BILA</name>
<evidence type="ECO:0000259" key="10">
    <source>
        <dbReference type="PROSITE" id="PS51194"/>
    </source>
</evidence>
<dbReference type="PROSITE" id="PS51195">
    <property type="entry name" value="Q_MOTIF"/>
    <property type="match status" value="1"/>
</dbReference>
<comment type="catalytic activity">
    <reaction evidence="6">
        <text>ATP + H2O = ADP + phosphate + H(+)</text>
        <dbReference type="Rhea" id="RHEA:13065"/>
        <dbReference type="ChEBI" id="CHEBI:15377"/>
        <dbReference type="ChEBI" id="CHEBI:15378"/>
        <dbReference type="ChEBI" id="CHEBI:30616"/>
        <dbReference type="ChEBI" id="CHEBI:43474"/>
        <dbReference type="ChEBI" id="CHEBI:456216"/>
        <dbReference type="EC" id="3.6.4.13"/>
    </reaction>
</comment>
<dbReference type="FunFam" id="3.40.50.300:FF:000079">
    <property type="entry name" value="probable ATP-dependent RNA helicase DDX17"/>
    <property type="match status" value="1"/>
</dbReference>
<evidence type="ECO:0000259" key="11">
    <source>
        <dbReference type="PROSITE" id="PS51195"/>
    </source>
</evidence>
<keyword evidence="4 8" id="KW-0347">Helicase</keyword>
<dbReference type="InterPro" id="IPR011545">
    <property type="entry name" value="DEAD/DEAH_box_helicase_dom"/>
</dbReference>
<dbReference type="InterPro" id="IPR000629">
    <property type="entry name" value="RNA-helicase_DEAD-box_CS"/>
</dbReference>
<dbReference type="FunFam" id="3.40.50.300:FF:000008">
    <property type="entry name" value="ATP-dependent RNA helicase RhlB"/>
    <property type="match status" value="1"/>
</dbReference>
<dbReference type="CDD" id="cd18787">
    <property type="entry name" value="SF2_C_DEAD"/>
    <property type="match status" value="1"/>
</dbReference>